<evidence type="ECO:0000313" key="2">
    <source>
        <dbReference type="EMBL" id="GAA3696949.1"/>
    </source>
</evidence>
<dbReference type="RefSeq" id="WP_344942881.1">
    <property type="nucleotide sequence ID" value="NZ_BAABDC010000001.1"/>
</dbReference>
<feature type="compositionally biased region" description="Basic and acidic residues" evidence="1">
    <location>
        <begin position="37"/>
        <end position="52"/>
    </location>
</feature>
<evidence type="ECO:0000256" key="1">
    <source>
        <dbReference type="SAM" id="MobiDB-lite"/>
    </source>
</evidence>
<accession>A0ABP7CV61</accession>
<feature type="region of interest" description="Disordered" evidence="1">
    <location>
        <begin position="29"/>
        <end position="76"/>
    </location>
</feature>
<proteinExistence type="predicted"/>
<keyword evidence="3" id="KW-1185">Reference proteome</keyword>
<comment type="caution">
    <text evidence="2">The sequence shown here is derived from an EMBL/GenBank/DDBJ whole genome shotgun (WGS) entry which is preliminary data.</text>
</comment>
<evidence type="ECO:0000313" key="3">
    <source>
        <dbReference type="Proteomes" id="UP001501468"/>
    </source>
</evidence>
<dbReference type="EMBL" id="BAABDC010000001">
    <property type="protein sequence ID" value="GAA3696949.1"/>
    <property type="molecule type" value="Genomic_DNA"/>
</dbReference>
<organism evidence="2 3">
    <name type="scientific">Terrabacter ginsenosidimutans</name>
    <dbReference type="NCBI Taxonomy" id="490575"/>
    <lineage>
        <taxon>Bacteria</taxon>
        <taxon>Bacillati</taxon>
        <taxon>Actinomycetota</taxon>
        <taxon>Actinomycetes</taxon>
        <taxon>Micrococcales</taxon>
        <taxon>Intrasporangiaceae</taxon>
        <taxon>Terrabacter</taxon>
    </lineage>
</organism>
<gene>
    <name evidence="2" type="ORF">GCM10022399_11780</name>
</gene>
<sequence>MFWSIAGGIFALVLLAAWLSDLRNKRRHEMQPMTEGDSPRHGSADRVMEKANDYGIASPRNFGGAQPPIGGTPYGG</sequence>
<protein>
    <submittedName>
        <fullName evidence="2">Uncharacterized protein</fullName>
    </submittedName>
</protein>
<dbReference type="Proteomes" id="UP001501468">
    <property type="component" value="Unassembled WGS sequence"/>
</dbReference>
<name>A0ABP7CV61_9MICO</name>
<reference evidence="3" key="1">
    <citation type="journal article" date="2019" name="Int. J. Syst. Evol. Microbiol.">
        <title>The Global Catalogue of Microorganisms (GCM) 10K type strain sequencing project: providing services to taxonomists for standard genome sequencing and annotation.</title>
        <authorList>
            <consortium name="The Broad Institute Genomics Platform"/>
            <consortium name="The Broad Institute Genome Sequencing Center for Infectious Disease"/>
            <person name="Wu L."/>
            <person name="Ma J."/>
        </authorList>
    </citation>
    <scope>NUCLEOTIDE SEQUENCE [LARGE SCALE GENOMIC DNA]</scope>
    <source>
        <strain evidence="3">JCM 17125</strain>
    </source>
</reference>